<reference evidence="2 3" key="1">
    <citation type="journal article" date="2013" name="Genome Announc.">
        <title>Complete Genome Sequence of Glaciecola psychrophila Strain 170T.</title>
        <authorList>
            <person name="Yin J."/>
            <person name="Chen J."/>
            <person name="Liu G."/>
            <person name="Yu Y."/>
            <person name="Song L."/>
            <person name="Wang X."/>
            <person name="Qu X."/>
        </authorList>
    </citation>
    <scope>NUCLEOTIDE SEQUENCE [LARGE SCALE GENOMIC DNA]</scope>
    <source>
        <strain evidence="2 3">170</strain>
    </source>
</reference>
<dbReference type="KEGG" id="gps:C427_4963"/>
<organism evidence="2 3">
    <name type="scientific">Paraglaciecola psychrophila 170</name>
    <dbReference type="NCBI Taxonomy" id="1129794"/>
    <lineage>
        <taxon>Bacteria</taxon>
        <taxon>Pseudomonadati</taxon>
        <taxon>Pseudomonadota</taxon>
        <taxon>Gammaproteobacteria</taxon>
        <taxon>Alteromonadales</taxon>
        <taxon>Alteromonadaceae</taxon>
        <taxon>Paraglaciecola</taxon>
    </lineage>
</organism>
<dbReference type="NCBIfam" id="NF033919">
    <property type="entry name" value="PA2779_fam"/>
    <property type="match status" value="1"/>
</dbReference>
<evidence type="ECO:0000313" key="2">
    <source>
        <dbReference type="EMBL" id="AGH47062.1"/>
    </source>
</evidence>
<keyword evidence="1" id="KW-1133">Transmembrane helix</keyword>
<dbReference type="HOGENOM" id="CLU_3120845_0_0_6"/>
<proteinExistence type="predicted"/>
<evidence type="ECO:0000313" key="3">
    <source>
        <dbReference type="Proteomes" id="UP000011864"/>
    </source>
</evidence>
<dbReference type="InterPro" id="IPR046735">
    <property type="entry name" value="PA2779-like"/>
</dbReference>
<dbReference type="PATRIC" id="fig|1129794.4.peg.4949"/>
<feature type="transmembrane region" description="Helical" evidence="1">
    <location>
        <begin position="20"/>
        <end position="40"/>
    </location>
</feature>
<dbReference type="EMBL" id="CP003837">
    <property type="protein sequence ID" value="AGH47062.1"/>
    <property type="molecule type" value="Genomic_DNA"/>
</dbReference>
<dbReference type="RefSeq" id="WP_007642983.1">
    <property type="nucleotide sequence ID" value="NC_020514.1"/>
</dbReference>
<dbReference type="AlphaFoldDB" id="K6ZWC2"/>
<gene>
    <name evidence="2" type="ORF">C427_4963</name>
</gene>
<dbReference type="STRING" id="1129794.C427_4963"/>
<dbReference type="Pfam" id="PF20332">
    <property type="entry name" value="DUF6627"/>
    <property type="match status" value="1"/>
</dbReference>
<dbReference type="Proteomes" id="UP000011864">
    <property type="component" value="Chromosome"/>
</dbReference>
<keyword evidence="1" id="KW-0472">Membrane</keyword>
<name>K6ZWC2_9ALTE</name>
<keyword evidence="1" id="KW-0812">Transmembrane</keyword>
<evidence type="ECO:0000256" key="1">
    <source>
        <dbReference type="SAM" id="Phobius"/>
    </source>
</evidence>
<protein>
    <submittedName>
        <fullName evidence="2">Uncharacterized protein</fullName>
    </submittedName>
</protein>
<accession>K6ZWC2</accession>
<keyword evidence="3" id="KW-1185">Reference proteome</keyword>
<sequence length="50" mass="5331">MTPQEVTELNRQLNQAPGGVIVGTVVTVLVVVAVLELMGITDVCPFIRPI</sequence>